<dbReference type="PANTHER" id="PTHR22617:SF23">
    <property type="entry name" value="CHEMOTAXIS PROTEIN CHEW"/>
    <property type="match status" value="1"/>
</dbReference>
<dbReference type="EMBL" id="JBHZOL010000021">
    <property type="protein sequence ID" value="MFE4105407.1"/>
    <property type="molecule type" value="Genomic_DNA"/>
</dbReference>
<dbReference type="SUPFAM" id="SSF50341">
    <property type="entry name" value="CheW-like"/>
    <property type="match status" value="1"/>
</dbReference>
<name>A0ABW6IB76_9CYAN</name>
<protein>
    <submittedName>
        <fullName evidence="2">Chemotaxis protein CheW</fullName>
    </submittedName>
</protein>
<organism evidence="2 3">
    <name type="scientific">Almyronema epifaneia S1</name>
    <dbReference type="NCBI Taxonomy" id="2991925"/>
    <lineage>
        <taxon>Bacteria</taxon>
        <taxon>Bacillati</taxon>
        <taxon>Cyanobacteriota</taxon>
        <taxon>Cyanophyceae</taxon>
        <taxon>Nodosilineales</taxon>
        <taxon>Nodosilineaceae</taxon>
        <taxon>Almyronema</taxon>
        <taxon>Almyronema epifaneia</taxon>
    </lineage>
</organism>
<dbReference type="SMART" id="SM00260">
    <property type="entry name" value="CheW"/>
    <property type="match status" value="1"/>
</dbReference>
<evidence type="ECO:0000313" key="2">
    <source>
        <dbReference type="EMBL" id="MFE4105407.1"/>
    </source>
</evidence>
<dbReference type="RefSeq" id="WP_377961878.1">
    <property type="nucleotide sequence ID" value="NZ_JBHZOL010000021.1"/>
</dbReference>
<dbReference type="InterPro" id="IPR002545">
    <property type="entry name" value="CheW-lke_dom"/>
</dbReference>
<proteinExistence type="predicted"/>
<feature type="domain" description="CheW-like" evidence="1">
    <location>
        <begin position="18"/>
        <end position="162"/>
    </location>
</feature>
<dbReference type="InterPro" id="IPR036061">
    <property type="entry name" value="CheW-like_dom_sf"/>
</dbReference>
<sequence>MNTSAIVPLPDRAQKATGEAHLKFHLGAKVPAVFAMAHVQEVLTLPVQRLTPLPNMPACMLGLMNHRSRVLWVVDLACLLEISRLDVAAQQYNLIVIRVGKLSLGLAVQQIDGMVWFERDIIQSPLGQTTTGLVPYLQGCIWQEDGVLLVLDTAAVSQASLLRHPDVLA</sequence>
<evidence type="ECO:0000259" key="1">
    <source>
        <dbReference type="PROSITE" id="PS50851"/>
    </source>
</evidence>
<dbReference type="PANTHER" id="PTHR22617">
    <property type="entry name" value="CHEMOTAXIS SENSOR HISTIDINE KINASE-RELATED"/>
    <property type="match status" value="1"/>
</dbReference>
<dbReference type="InterPro" id="IPR039315">
    <property type="entry name" value="CheW"/>
</dbReference>
<reference evidence="2 3" key="1">
    <citation type="submission" date="2024-10" db="EMBL/GenBank/DDBJ databases">
        <authorList>
            <person name="Ratan Roy A."/>
            <person name="Morales Sandoval P.H."/>
            <person name="De Los Santos Villalobos S."/>
            <person name="Chakraborty S."/>
            <person name="Mukherjee J."/>
        </authorList>
    </citation>
    <scope>NUCLEOTIDE SEQUENCE [LARGE SCALE GENOMIC DNA]</scope>
    <source>
        <strain evidence="2 3">S1</strain>
    </source>
</reference>
<comment type="caution">
    <text evidence="2">The sequence shown here is derived from an EMBL/GenBank/DDBJ whole genome shotgun (WGS) entry which is preliminary data.</text>
</comment>
<accession>A0ABW6IB76</accession>
<keyword evidence="3" id="KW-1185">Reference proteome</keyword>
<dbReference type="Proteomes" id="UP001600165">
    <property type="component" value="Unassembled WGS sequence"/>
</dbReference>
<dbReference type="Pfam" id="PF01584">
    <property type="entry name" value="CheW"/>
    <property type="match status" value="1"/>
</dbReference>
<evidence type="ECO:0000313" key="3">
    <source>
        <dbReference type="Proteomes" id="UP001600165"/>
    </source>
</evidence>
<dbReference type="PROSITE" id="PS50851">
    <property type="entry name" value="CHEW"/>
    <property type="match status" value="1"/>
</dbReference>
<dbReference type="Gene3D" id="2.40.50.180">
    <property type="entry name" value="CheA-289, Domain 4"/>
    <property type="match status" value="1"/>
</dbReference>
<dbReference type="Gene3D" id="2.30.30.40">
    <property type="entry name" value="SH3 Domains"/>
    <property type="match status" value="1"/>
</dbReference>
<gene>
    <name evidence="2" type="ORF">ACFVKH_03890</name>
</gene>